<dbReference type="PANTHER" id="PTHR30383:SF29">
    <property type="entry name" value="SGNH HYDROLASE-TYPE ESTERASE DOMAIN-CONTAINING PROTEIN"/>
    <property type="match status" value="1"/>
</dbReference>
<dbReference type="InterPro" id="IPR036514">
    <property type="entry name" value="SGNH_hydro_sf"/>
</dbReference>
<evidence type="ECO:0000259" key="2">
    <source>
        <dbReference type="Pfam" id="PF13472"/>
    </source>
</evidence>
<dbReference type="GO" id="GO:0016788">
    <property type="term" value="F:hydrolase activity, acting on ester bonds"/>
    <property type="evidence" value="ECO:0007669"/>
    <property type="project" value="UniProtKB-ARBA"/>
</dbReference>
<evidence type="ECO:0000256" key="1">
    <source>
        <dbReference type="SAM" id="MobiDB-lite"/>
    </source>
</evidence>
<evidence type="ECO:0000313" key="4">
    <source>
        <dbReference type="Proteomes" id="UP000249061"/>
    </source>
</evidence>
<dbReference type="PANTHER" id="PTHR30383">
    <property type="entry name" value="THIOESTERASE 1/PROTEASE 1/LYSOPHOSPHOLIPASE L1"/>
    <property type="match status" value="1"/>
</dbReference>
<proteinExistence type="predicted"/>
<dbReference type="CDD" id="cd01825">
    <property type="entry name" value="SGNH_hydrolase_peri1"/>
    <property type="match status" value="1"/>
</dbReference>
<dbReference type="Pfam" id="PF13472">
    <property type="entry name" value="Lipase_GDSL_2"/>
    <property type="match status" value="2"/>
</dbReference>
<dbReference type="EMBL" id="QFQP01000003">
    <property type="protein sequence ID" value="PZR16801.1"/>
    <property type="molecule type" value="Genomic_DNA"/>
</dbReference>
<comment type="caution">
    <text evidence="3">The sequence shown here is derived from an EMBL/GenBank/DDBJ whole genome shotgun (WGS) entry which is preliminary data.</text>
</comment>
<reference evidence="3 4" key="1">
    <citation type="submission" date="2017-08" db="EMBL/GenBank/DDBJ databases">
        <title>Infants hospitalized years apart are colonized by the same room-sourced microbial strains.</title>
        <authorList>
            <person name="Brooks B."/>
            <person name="Olm M.R."/>
            <person name="Firek B.A."/>
            <person name="Baker R."/>
            <person name="Thomas B.C."/>
            <person name="Morowitz M.J."/>
            <person name="Banfield J.F."/>
        </authorList>
    </citation>
    <scope>NUCLEOTIDE SEQUENCE [LARGE SCALE GENOMIC DNA]</scope>
    <source>
        <strain evidence="3">S2_003_000_R2_14</strain>
    </source>
</reference>
<dbReference type="InterPro" id="IPR051532">
    <property type="entry name" value="Ester_Hydrolysis_Enzymes"/>
</dbReference>
<gene>
    <name evidence="3" type="ORF">DI536_06525</name>
</gene>
<organism evidence="3 4">
    <name type="scientific">Archangium gephyra</name>
    <dbReference type="NCBI Taxonomy" id="48"/>
    <lineage>
        <taxon>Bacteria</taxon>
        <taxon>Pseudomonadati</taxon>
        <taxon>Myxococcota</taxon>
        <taxon>Myxococcia</taxon>
        <taxon>Myxococcales</taxon>
        <taxon>Cystobacterineae</taxon>
        <taxon>Archangiaceae</taxon>
        <taxon>Archangium</taxon>
    </lineage>
</organism>
<feature type="domain" description="SGNH hydrolase-type esterase" evidence="2">
    <location>
        <begin position="328"/>
        <end position="483"/>
    </location>
</feature>
<dbReference type="Gene3D" id="2.60.120.1360">
    <property type="match status" value="2"/>
</dbReference>
<dbReference type="Proteomes" id="UP000249061">
    <property type="component" value="Unassembled WGS sequence"/>
</dbReference>
<sequence length="912" mass="99360">MLLPSGPHIGWTLAATLSLGLVLSFLPLPEALRPLPALRENPKETLLAAVTPPKKKKPVTPVQIDWDKEVAAEPMVFEELDLSDVEVEIAEVRPTEPEQLKAMAPEKRTAKDEADTRRWEVIIRKVEAAHTAVVDPCLDADCSKTALSAYFSALKALRGDEPKPVRVVTIGTSLIASDHITDTTRRLLQLRHGSGGLGFMFVDRPTRGAGRTVRSGTATEGWNIEKITDESPFAAAGFTGVGFTALTPQTTRYDASGLRRAELFVVQQPGGGAIEVVADGQTIGRVDTEGPKNQHALERVGLPENSKDLTFRTRGGPVRLDGVALETELPGVTLDSLGLPGATAQVLLRENEKLFAEQLAARSPSLVVLMIGGNDAFDMSLNRYDAVKGRAWMQQMIERVKRAAPESSCLLASPPDAGIWRMDDTIAPRKQTQEVAAYMRELAEKNGCALWDMQAAMGGEGAIARWWDAGLMNRDLVHPLALGGDVLGYLFEAALERARVAHHKRHGRRPGSSPLPGEKARVRGQTSRRLRHGQTPPPRRYLENPEALSPFFARLRTLERAHIGRVAIVQIGASHTAAHFFTDETRKLLSDRFGGAGRGYVAAGKSSPRLEQAGVTRSLAGTWNVSDALKQRTSGLPWGLTGIRADGQPGARLLMSFEENSGNADDTSHLQLHYLEQPNQPPPEVTIDGTLVPIEQPPAAETGVRVLDFAAPGGKHQISVQNVGPGVLSLYGMSHELMKPGIIYDAFGLPGSTASVFAAYDQQALAVQLNARQPDLFVFFFGTNESALPPDRLDEMKNAYPQIFKTARRSAPDAACLILAPTDRMSARKKVWKEAESITEVVEAMREIARENGCAFWDTRAVMGGKGSIDVWRKQGLAHRDHVHLNPEGYRKLAGDLISELLRDYDAWSPPP</sequence>
<dbReference type="AlphaFoldDB" id="A0A2W5W178"/>
<dbReference type="SUPFAM" id="SSF52266">
    <property type="entry name" value="SGNH hydrolase"/>
    <property type="match status" value="2"/>
</dbReference>
<accession>A0A2W5W178</accession>
<protein>
    <recommendedName>
        <fullName evidence="2">SGNH hydrolase-type esterase domain-containing protein</fullName>
    </recommendedName>
</protein>
<name>A0A2W5W178_9BACT</name>
<evidence type="ECO:0000313" key="3">
    <source>
        <dbReference type="EMBL" id="PZR16801.1"/>
    </source>
</evidence>
<dbReference type="InterPro" id="IPR013830">
    <property type="entry name" value="SGNH_hydro"/>
</dbReference>
<feature type="domain" description="SGNH hydrolase-type esterase" evidence="2">
    <location>
        <begin position="747"/>
        <end position="891"/>
    </location>
</feature>
<dbReference type="Gene3D" id="3.40.50.1110">
    <property type="entry name" value="SGNH hydrolase"/>
    <property type="match status" value="2"/>
</dbReference>
<feature type="region of interest" description="Disordered" evidence="1">
    <location>
        <begin position="501"/>
        <end position="544"/>
    </location>
</feature>